<dbReference type="AlphaFoldDB" id="T5ABK5"/>
<name>T5ABK5_OPHSC</name>
<dbReference type="Proteomes" id="UP000019374">
    <property type="component" value="Unassembled WGS sequence"/>
</dbReference>
<evidence type="ECO:0000313" key="1">
    <source>
        <dbReference type="EMBL" id="EQL02840.1"/>
    </source>
</evidence>
<accession>T5ABK5</accession>
<proteinExistence type="predicted"/>
<reference evidence="1 2" key="1">
    <citation type="journal article" date="2013" name="Chin. Sci. Bull.">
        <title>Genome survey uncovers the secrets of sex and lifestyle in caterpillar fungus.</title>
        <authorList>
            <person name="Hu X."/>
            <person name="Zhang Y."/>
            <person name="Xiao G."/>
            <person name="Zheng P."/>
            <person name="Xia Y."/>
            <person name="Zhang X."/>
            <person name="St Leger R.J."/>
            <person name="Liu X."/>
            <person name="Wang C."/>
        </authorList>
    </citation>
    <scope>NUCLEOTIDE SEQUENCE [LARGE SCALE GENOMIC DNA]</scope>
    <source>
        <strain evidence="2">Co18 / CGMCC 3.14243</strain>
        <tissue evidence="1">Fruit-body</tissue>
    </source>
</reference>
<dbReference type="EMBL" id="KE652262">
    <property type="protein sequence ID" value="EQL02840.1"/>
    <property type="molecule type" value="Genomic_DNA"/>
</dbReference>
<evidence type="ECO:0000313" key="2">
    <source>
        <dbReference type="Proteomes" id="UP000019374"/>
    </source>
</evidence>
<sequence length="53" mass="5559">MPGGSGGVGGMPLMSVEDAEMALITARKETDKLERGLNAVIKRNKRLLMSGGN</sequence>
<gene>
    <name evidence="1" type="ORF">OCS_01456</name>
</gene>
<protein>
    <submittedName>
        <fullName evidence="1">Uncharacterized protein</fullName>
    </submittedName>
</protein>
<dbReference type="HOGENOM" id="CLU_3069311_0_0_1"/>
<organism evidence="1 2">
    <name type="scientific">Ophiocordyceps sinensis (strain Co18 / CGMCC 3.14243)</name>
    <name type="common">Yarsagumba caterpillar fungus</name>
    <name type="synonym">Hirsutella sinensis</name>
    <dbReference type="NCBI Taxonomy" id="911162"/>
    <lineage>
        <taxon>Eukaryota</taxon>
        <taxon>Fungi</taxon>
        <taxon>Dikarya</taxon>
        <taxon>Ascomycota</taxon>
        <taxon>Pezizomycotina</taxon>
        <taxon>Sordariomycetes</taxon>
        <taxon>Hypocreomycetidae</taxon>
        <taxon>Hypocreales</taxon>
        <taxon>Ophiocordycipitaceae</taxon>
        <taxon>Ophiocordyceps</taxon>
    </lineage>
</organism>